<dbReference type="InterPro" id="IPR056884">
    <property type="entry name" value="NPHP3-like_N"/>
</dbReference>
<dbReference type="PANTHER" id="PTHR10039:SF16">
    <property type="entry name" value="GPI INOSITOL-DEACYLASE"/>
    <property type="match status" value="1"/>
</dbReference>
<feature type="non-terminal residue" evidence="3">
    <location>
        <position position="693"/>
    </location>
</feature>
<dbReference type="SUPFAM" id="SSF50978">
    <property type="entry name" value="WD40 repeat-like"/>
    <property type="match status" value="1"/>
</dbReference>
<dbReference type="Pfam" id="PF24883">
    <property type="entry name" value="NPHP3_N"/>
    <property type="match status" value="1"/>
</dbReference>
<keyword evidence="4" id="KW-1185">Reference proteome</keyword>
<dbReference type="InterPro" id="IPR001680">
    <property type="entry name" value="WD40_rpt"/>
</dbReference>
<dbReference type="SMART" id="SM00320">
    <property type="entry name" value="WD40"/>
    <property type="match status" value="4"/>
</dbReference>
<proteinExistence type="predicted"/>
<dbReference type="Gene3D" id="3.40.50.300">
    <property type="entry name" value="P-loop containing nucleotide triphosphate hydrolases"/>
    <property type="match status" value="1"/>
</dbReference>
<dbReference type="InterPro" id="IPR036322">
    <property type="entry name" value="WD40_repeat_dom_sf"/>
</dbReference>
<dbReference type="Proteomes" id="UP000258309">
    <property type="component" value="Unassembled WGS sequence"/>
</dbReference>
<evidence type="ECO:0000313" key="3">
    <source>
        <dbReference type="EMBL" id="RFU27778.1"/>
    </source>
</evidence>
<organism evidence="3 4">
    <name type="scientific">Scytalidium lignicola</name>
    <name type="common">Hyphomycete</name>
    <dbReference type="NCBI Taxonomy" id="5539"/>
    <lineage>
        <taxon>Eukaryota</taxon>
        <taxon>Fungi</taxon>
        <taxon>Dikarya</taxon>
        <taxon>Ascomycota</taxon>
        <taxon>Pezizomycotina</taxon>
        <taxon>Leotiomycetes</taxon>
        <taxon>Leotiomycetes incertae sedis</taxon>
        <taxon>Scytalidium</taxon>
    </lineage>
</organism>
<gene>
    <name evidence="3" type="ORF">B7463_g8557</name>
</gene>
<dbReference type="STRING" id="5539.A0A3E2H2Z1"/>
<name>A0A3E2H2Z1_SCYLI</name>
<dbReference type="AlphaFoldDB" id="A0A3E2H2Z1"/>
<dbReference type="EMBL" id="NCSJ02000190">
    <property type="protein sequence ID" value="RFU27778.1"/>
    <property type="molecule type" value="Genomic_DNA"/>
</dbReference>
<dbReference type="Gene3D" id="2.130.10.10">
    <property type="entry name" value="YVTN repeat-like/Quinoprotein amine dehydrogenase"/>
    <property type="match status" value="1"/>
</dbReference>
<comment type="caution">
    <text evidence="3">The sequence shown here is derived from an EMBL/GenBank/DDBJ whole genome shotgun (WGS) entry which is preliminary data.</text>
</comment>
<reference evidence="3 4" key="1">
    <citation type="submission" date="2018-05" db="EMBL/GenBank/DDBJ databases">
        <title>Draft genome sequence of Scytalidium lignicola DSM 105466, a ubiquitous saprotrophic fungus.</title>
        <authorList>
            <person name="Buettner E."/>
            <person name="Gebauer A.M."/>
            <person name="Hofrichter M."/>
            <person name="Liers C."/>
            <person name="Kellner H."/>
        </authorList>
    </citation>
    <scope>NUCLEOTIDE SEQUENCE [LARGE SCALE GENOMIC DNA]</scope>
    <source>
        <strain evidence="3 4">DSM 105466</strain>
    </source>
</reference>
<evidence type="ECO:0000256" key="1">
    <source>
        <dbReference type="ARBA" id="ARBA00022737"/>
    </source>
</evidence>
<protein>
    <recommendedName>
        <fullName evidence="2">Nephrocystin 3-like N-terminal domain-containing protein</fullName>
    </recommendedName>
</protein>
<feature type="non-terminal residue" evidence="3">
    <location>
        <position position="1"/>
    </location>
</feature>
<evidence type="ECO:0000313" key="4">
    <source>
        <dbReference type="Proteomes" id="UP000258309"/>
    </source>
</evidence>
<keyword evidence="1" id="KW-0677">Repeat</keyword>
<feature type="domain" description="Nephrocystin 3-like N-terminal" evidence="2">
    <location>
        <begin position="103"/>
        <end position="263"/>
    </location>
</feature>
<dbReference type="InterPro" id="IPR015943">
    <property type="entry name" value="WD40/YVTN_repeat-like_dom_sf"/>
</dbReference>
<dbReference type="PANTHER" id="PTHR10039">
    <property type="entry name" value="AMELOGENIN"/>
    <property type="match status" value="1"/>
</dbReference>
<dbReference type="OrthoDB" id="194358at2759"/>
<accession>A0A3E2H2Z1</accession>
<dbReference type="InterPro" id="IPR027417">
    <property type="entry name" value="P-loop_NTPase"/>
</dbReference>
<evidence type="ECO:0000259" key="2">
    <source>
        <dbReference type="Pfam" id="PF24883"/>
    </source>
</evidence>
<sequence>MGGLEVKKMVLEKDSSILGYPGEILKALHADHHNVCKFERAQDSNYISVRNALKTLVERFRSTGQRLLGTQGRSQLQHLEELLAASENQNEDLEFFQKRWTPGTCEWILSSSQFQKWISESSSPSFLWLYALPANGKSVLSSFIINHLLRESSCVYYFSRFGDHSKRSLSACLRSLAFQIAQQLPLFHRALNDMRFSTTTLEKIDPKVIWEKIFHVLFSMRFHTTMYWVIDALDESNHPQLLVQLMHTMSNSPAPIKVLLDSRRTPELISTFDRLAVNARVIYIPIEDTKRDILDGAGGNFLWASLAVIEIMKCNSQEDLDETLAGIPHGMQQLYQRMESSILNTSKPRDRLLAKTVLTWAVCSRRPLMLDELSQALKPEFAVLLELRFAISRYGLLPQSVSVKGISNTIWDDNLAKLSLGPETQTLTIICSGGHFAVFTAAGQIVIYNSLTFEAKHTLRHEERVSIMDFSHCSNFLVLYGFQSTKVWSDKTGEVLYRIETPAGSRALTIKFSPDSAILYIGSTDRVVRVAHLRSNTPTRSVLNEGLLKDDTTLGRHVNNVPYCIAFDATVTYLAVGYRGSPLSIWETDPSELINRFKRNQEYAGNSWTVVDQILWQPQSSELLGLYMGGHVFKWNPHDDIRRKIDAGASIVASSSEGKLFATGDNLGMIKLYNFQHFALIYQLSCESMVYAI</sequence>